<dbReference type="Gene3D" id="2.60.40.2220">
    <property type="match status" value="1"/>
</dbReference>
<accession>A0A7I8D2E5</accession>
<feature type="domain" description="F5/8 type C" evidence="7">
    <location>
        <begin position="1643"/>
        <end position="1811"/>
    </location>
</feature>
<keyword evidence="2" id="KW-0479">Metal-binding</keyword>
<sequence length="1920" mass="212464">MKRRKFQCLIALVLSVMMLVPALGINASATAELDSSFQLYMVPNTHLDTAWQWPYQHTADNYLRVMYKNQLSALESNPDYKFTTSASAHYQWIKDYYNEDNPIESQRYWERLKTLIENGQWDITGGQVVEPDLNIPNGEALVRQSLYAQHFFEEEFGEENVPTAGMVPDVFGFSGQMPQILYKSGMPYFVTSKINWNETTGQGGSSDSYRSKNDANRGRDSDLLNWRAIDGETSVLSYLLYNDYNNTDTASAVQKIFDQNWQEGKETGVKRAMAFFGGGDMGQGLAGTGGDSYGYVDTVDKGTVADVKMSTVTEYFDDIVANEDLSNLRTYEGEMYLEYHRGTYTTWARMKKYNRDNEILGESAEKAATVGFYTNSTPNNGSERIEDGWEKVLLNQMHDVLPGSALAYQYYVTFNQEELAANLFNGVRDNALGALAYRADTDVSGKPVFVYNDLSWARDGEVTVELQYDDTPPSSVVVYDDETPIYPTNIDRDEEKNTLDVTFMATDVPAIGYKVFDVREEDAASRTTPLKVDEENLTFENNYLKMKINPETGYISSLQYRDGDSWREAFAQNVGTEGAELHVYKDTEVRPPQNFDVWELNASEMNKEPDWIVDGAPKSISIIENTPEKVTVRVVKEWSGSEIAQDMTLYADSDRVDVHLSADWYQQKRLLKVSFPILADTDVATYETSYGAVERPTDRLNDFEKARYEVPGHKWMDVTDESGEYGVSLLNDAKYGFDSLRRTLGGTTFVRSRITVARTPRAQSWAPSGPSSSHSSTWTPYTSYVVDSGTHEFNYSIYPHSGSWEDSETVNEAQELNYPMTAFEAPKGASNGLGSSESFASSDKSNVIISALKNQYDTPDDNDTVVVRVYESSGRDTGDVTITLPGNIKSAKEVNLIEHDYDYDDYELKDLKIDGNKITFDIGKFEILTIEAKLESSDLEALTIPQENVALSYDQRATSSKSNRTDYYIDGEGTSENPGKSMPEIQWPADGIDYQGINFNMGPKDANNVMSGNGSTLDVNATDNYGKVYIVGFATGDDKAPASGDFTIAYNEDDSTTSQNIKFSNWQSDLSGWDREAWIDNEPYVYDSIAHFNSHYHQTHGTTGNNGYTAIMMECYNYMFVYSIDIDDAKTVKSITLPDNANMKIAAITLADPVEGYGKVYDSSKDDDWSFEAPTPDAPQNVVASYEPGTNPPYSNFVITWDKAENAVKYRIHYGTSPDFVPDQSNLLAEQGGLSYTHTSPSILGADAIAGKGQLYYKVVAIGKASNLSEPSKASNAIAPQYINYAQGSNRVTVSGQTNANEAGSKAVDGSLSSKWCQTGISSSNPAWLRIDLTGEAGKTVEVSRFDLYHAGAGGEQASANTGAYYIEYSADSTNGTDGTWTKVVDVDNNKDSTTSHTLENTVDARWIRLTVTKPEATPWTNAVRLYEFKVMGVNTSFSEPAPVSTANNANIAMSANDNNQIDLAVSYDYYNQANDTNPGTKTEGDTQFKWYKKFTDAYGDVYASIPGATSKELTQPLGDINLVTSYRCDITVYDSDGTKGETVSVEIDSPISTAKNLEISATPIPGNQMEFTAHYDYYNSINDTSPGTKTEGDTQFKWYKLIDDEYVEIEGQTSKTLVQTNDEAREAEAYKCEVTVYDSDGTMGKTVSAEVNTYINLMQGAKVVEETSTNDSAKKLVDGNYGTKWDVVTANEDPGPCPHWAVLDMGEVKSFDKIKVFHANSHPSQAYDENPLIATYDFDVMYSVDGENWTTTEIRANKDPITTIDFGETVEARYVKIYVITPNAGSTPEGNGFDSAYKAIRILEIEALQSITEEIAPTSPVTLYEGDQQLSFNDAKGKTVDVKVAADASYQGKINVAAAAYGDNGALLNVQSVAVDVDETGAIDCALSDFAVPQDAAKMNVFFWAADTQAPISEAILVG</sequence>
<dbReference type="Gene3D" id="1.20.1270.50">
    <property type="entry name" value="Glycoside hydrolase family 38, central domain"/>
    <property type="match status" value="1"/>
</dbReference>
<dbReference type="InterPro" id="IPR015341">
    <property type="entry name" value="Glyco_hydro_38_cen"/>
</dbReference>
<dbReference type="SUPFAM" id="SSF49785">
    <property type="entry name" value="Galactose-binding domain-like"/>
    <property type="match status" value="2"/>
</dbReference>
<dbReference type="InterPro" id="IPR011330">
    <property type="entry name" value="Glyco_hydro/deAcase_b/a-brl"/>
</dbReference>
<keyword evidence="3" id="KW-0378">Hydrolase</keyword>
<dbReference type="Gene3D" id="2.60.40.1180">
    <property type="entry name" value="Golgi alpha-mannosidase II"/>
    <property type="match status" value="1"/>
</dbReference>
<dbReference type="Pfam" id="PF00754">
    <property type="entry name" value="F5_F8_type_C"/>
    <property type="match status" value="2"/>
</dbReference>
<dbReference type="SUPFAM" id="SSF88688">
    <property type="entry name" value="Families 57/38 glycoside transferase middle domain"/>
    <property type="match status" value="1"/>
</dbReference>
<name>A0A7I8D2E5_9FIRM</name>
<dbReference type="InterPro" id="IPR041147">
    <property type="entry name" value="GH38_C"/>
</dbReference>
<dbReference type="PROSITE" id="PS50022">
    <property type="entry name" value="FA58C_3"/>
    <property type="match status" value="2"/>
</dbReference>
<dbReference type="InterPro" id="IPR037094">
    <property type="entry name" value="Glyco_hydro_38_cen_sf"/>
</dbReference>
<dbReference type="KEGG" id="sman:C12CBH8_16270"/>
<dbReference type="PANTHER" id="PTHR46017:SF1">
    <property type="entry name" value="ALPHA-MANNOSIDASE 2C1"/>
    <property type="match status" value="1"/>
</dbReference>
<gene>
    <name evidence="8" type="ORF">C12CBH8_16270</name>
</gene>
<dbReference type="InterPro" id="IPR011013">
    <property type="entry name" value="Gal_mutarotase_sf_dom"/>
</dbReference>
<dbReference type="InterPro" id="IPR008979">
    <property type="entry name" value="Galactose-bd-like_sf"/>
</dbReference>
<dbReference type="GO" id="GO:0006013">
    <property type="term" value="P:mannose metabolic process"/>
    <property type="evidence" value="ECO:0007669"/>
    <property type="project" value="InterPro"/>
</dbReference>
<dbReference type="SUPFAM" id="SSF74650">
    <property type="entry name" value="Galactose mutarotase-like"/>
    <property type="match status" value="1"/>
</dbReference>
<dbReference type="Gene3D" id="3.20.110.10">
    <property type="entry name" value="Glycoside hydrolase 38, N terminal domain"/>
    <property type="match status" value="1"/>
</dbReference>
<feature type="chain" id="PRO_5039686912" description="F5/8 type C domain-containing protein" evidence="6">
    <location>
        <begin position="32"/>
        <end position="1920"/>
    </location>
</feature>
<dbReference type="InterPro" id="IPR028995">
    <property type="entry name" value="Glyco_hydro_57/38_cen_sf"/>
</dbReference>
<evidence type="ECO:0000256" key="4">
    <source>
        <dbReference type="ARBA" id="ARBA00023295"/>
    </source>
</evidence>
<dbReference type="RefSeq" id="WP_215532992.1">
    <property type="nucleotide sequence ID" value="NZ_AP023321.1"/>
</dbReference>
<dbReference type="InterPro" id="IPR011682">
    <property type="entry name" value="Glyco_hydro_38_C"/>
</dbReference>
<protein>
    <recommendedName>
        <fullName evidence="7">F5/8 type C domain-containing protein</fullName>
    </recommendedName>
</protein>
<dbReference type="SUPFAM" id="SSF88713">
    <property type="entry name" value="Glycoside hydrolase/deacetylase"/>
    <property type="match status" value="1"/>
</dbReference>
<dbReference type="GO" id="GO:0030246">
    <property type="term" value="F:carbohydrate binding"/>
    <property type="evidence" value="ECO:0007669"/>
    <property type="project" value="InterPro"/>
</dbReference>
<dbReference type="Pfam" id="PF17677">
    <property type="entry name" value="Glyco_hydro38C2"/>
    <property type="match status" value="1"/>
</dbReference>
<evidence type="ECO:0000259" key="7">
    <source>
        <dbReference type="PROSITE" id="PS50022"/>
    </source>
</evidence>
<dbReference type="GO" id="GO:0046872">
    <property type="term" value="F:metal ion binding"/>
    <property type="evidence" value="ECO:0007669"/>
    <property type="project" value="UniProtKB-KW"/>
</dbReference>
<dbReference type="Pfam" id="PF01074">
    <property type="entry name" value="Glyco_hydro_38N"/>
    <property type="match status" value="1"/>
</dbReference>
<feature type="region of interest" description="Disordered" evidence="5">
    <location>
        <begin position="962"/>
        <end position="982"/>
    </location>
</feature>
<evidence type="ECO:0000256" key="2">
    <source>
        <dbReference type="ARBA" id="ARBA00022723"/>
    </source>
</evidence>
<dbReference type="EMBL" id="AP023321">
    <property type="protein sequence ID" value="BCI60988.1"/>
    <property type="molecule type" value="Genomic_DNA"/>
</dbReference>
<reference evidence="9" key="1">
    <citation type="submission" date="2020-07" db="EMBL/GenBank/DDBJ databases">
        <title>Complete genome sequencing of Clostridia bacterium strain 12CBH8.</title>
        <authorList>
            <person name="Sakamoto M."/>
            <person name="Murakami T."/>
            <person name="Mori H."/>
        </authorList>
    </citation>
    <scope>NUCLEOTIDE SEQUENCE [LARGE SCALE GENOMIC DNA]</scope>
    <source>
        <strain evidence="9">12CBH8</strain>
    </source>
</reference>
<dbReference type="Gene3D" id="2.60.120.260">
    <property type="entry name" value="Galactose-binding domain-like"/>
    <property type="match status" value="2"/>
</dbReference>
<proteinExistence type="inferred from homology"/>
<evidence type="ECO:0000313" key="8">
    <source>
        <dbReference type="EMBL" id="BCI60988.1"/>
    </source>
</evidence>
<feature type="domain" description="F5/8 type C" evidence="7">
    <location>
        <begin position="1277"/>
        <end position="1434"/>
    </location>
</feature>
<dbReference type="Proteomes" id="UP000593890">
    <property type="component" value="Chromosome"/>
</dbReference>
<feature type="signal peptide" evidence="6">
    <location>
        <begin position="1"/>
        <end position="31"/>
    </location>
</feature>
<dbReference type="InterPro" id="IPR013780">
    <property type="entry name" value="Glyco_hydro_b"/>
</dbReference>
<organism evidence="8 9">
    <name type="scientific">Solibaculum mannosilyticum</name>
    <dbReference type="NCBI Taxonomy" id="2780922"/>
    <lineage>
        <taxon>Bacteria</taxon>
        <taxon>Bacillati</taxon>
        <taxon>Bacillota</taxon>
        <taxon>Clostridia</taxon>
        <taxon>Eubacteriales</taxon>
        <taxon>Oscillospiraceae</taxon>
        <taxon>Solibaculum</taxon>
    </lineage>
</organism>
<dbReference type="GO" id="GO:0004559">
    <property type="term" value="F:alpha-mannosidase activity"/>
    <property type="evidence" value="ECO:0007669"/>
    <property type="project" value="InterPro"/>
</dbReference>
<dbReference type="PANTHER" id="PTHR46017">
    <property type="entry name" value="ALPHA-MANNOSIDASE 2C1"/>
    <property type="match status" value="1"/>
</dbReference>
<evidence type="ECO:0000256" key="6">
    <source>
        <dbReference type="SAM" id="SignalP"/>
    </source>
</evidence>
<dbReference type="InterPro" id="IPR027291">
    <property type="entry name" value="Glyco_hydro_38_N_sf"/>
</dbReference>
<evidence type="ECO:0000313" key="9">
    <source>
        <dbReference type="Proteomes" id="UP000593890"/>
    </source>
</evidence>
<dbReference type="Gene3D" id="2.70.98.30">
    <property type="entry name" value="Golgi alpha-mannosidase II, domain 4"/>
    <property type="match status" value="1"/>
</dbReference>
<comment type="similarity">
    <text evidence="1">Belongs to the glycosyl hydrolase 38 family.</text>
</comment>
<evidence type="ECO:0000256" key="1">
    <source>
        <dbReference type="ARBA" id="ARBA00009792"/>
    </source>
</evidence>
<dbReference type="InterPro" id="IPR000421">
    <property type="entry name" value="FA58C"/>
</dbReference>
<keyword evidence="4" id="KW-0326">Glycosidase</keyword>
<keyword evidence="9" id="KW-1185">Reference proteome</keyword>
<dbReference type="GO" id="GO:0009313">
    <property type="term" value="P:oligosaccharide catabolic process"/>
    <property type="evidence" value="ECO:0007669"/>
    <property type="project" value="TreeGrafter"/>
</dbReference>
<evidence type="ECO:0000256" key="3">
    <source>
        <dbReference type="ARBA" id="ARBA00022801"/>
    </source>
</evidence>
<keyword evidence="6" id="KW-0732">Signal</keyword>
<dbReference type="Pfam" id="PF09261">
    <property type="entry name" value="Alpha-mann_mid"/>
    <property type="match status" value="1"/>
</dbReference>
<dbReference type="InterPro" id="IPR000602">
    <property type="entry name" value="Glyco_hydro_38_N"/>
</dbReference>
<dbReference type="Pfam" id="PF07748">
    <property type="entry name" value="Glyco_hydro_38C"/>
    <property type="match status" value="1"/>
</dbReference>
<evidence type="ECO:0000256" key="5">
    <source>
        <dbReference type="SAM" id="MobiDB-lite"/>
    </source>
</evidence>
<dbReference type="SMART" id="SM00872">
    <property type="entry name" value="Alpha-mann_mid"/>
    <property type="match status" value="1"/>
</dbReference>